<proteinExistence type="predicted"/>
<dbReference type="OrthoDB" id="9796595at2"/>
<gene>
    <name evidence="3" type="ordered locus">TEPIRE1_0173</name>
</gene>
<dbReference type="HOGENOM" id="CLU_080179_2_0_9"/>
<keyword evidence="4" id="KW-1185">Reference proteome</keyword>
<dbReference type="AlphaFoldDB" id="F4LSA6"/>
<organism evidence="3 4">
    <name type="scientific">Tepidanaerobacter acetatoxydans (strain DSM 21804 / JCM 16047 / Re1)</name>
    <dbReference type="NCBI Taxonomy" id="1209989"/>
    <lineage>
        <taxon>Bacteria</taxon>
        <taxon>Bacillati</taxon>
        <taxon>Bacillota</taxon>
        <taxon>Clostridia</taxon>
        <taxon>Thermosediminibacterales</taxon>
        <taxon>Tepidanaerobacteraceae</taxon>
        <taxon>Tepidanaerobacter</taxon>
    </lineage>
</organism>
<dbReference type="Pfam" id="PF08348">
    <property type="entry name" value="PAS_6"/>
    <property type="match status" value="1"/>
</dbReference>
<dbReference type="KEGG" id="tep:TepRe1_0160"/>
<evidence type="ECO:0000313" key="4">
    <source>
        <dbReference type="Proteomes" id="UP000010802"/>
    </source>
</evidence>
<sequence>MGKGYNNALKAYIPLVDFIAGIVGPNCEVVLHDCSNVDESIIAIKNNHISGRKVGGPLTDLGLKLLKEGSYKKKNFLLNYPGKSSDGRKLRSSTYFIKDEKNELIGMLCINIDLTDALAAQKFINVFIKTDGDNNNFRESAGTEPFLGIPENLSCSIDEIVYATIDNTISGLAIPPERLSPDEKTAVVQQLNEKGVFLLKGAVASVAKILKVSENTVYRYLNK</sequence>
<dbReference type="RefSeq" id="WP_013777293.1">
    <property type="nucleotide sequence ID" value="NC_015519.1"/>
</dbReference>
<dbReference type="EMBL" id="HF563609">
    <property type="protein sequence ID" value="CDI40314.1"/>
    <property type="molecule type" value="Genomic_DNA"/>
</dbReference>
<dbReference type="Pfam" id="PF13309">
    <property type="entry name" value="HTH_22"/>
    <property type="match status" value="1"/>
</dbReference>
<feature type="domain" description="YheO-like" evidence="1">
    <location>
        <begin position="9"/>
        <end position="122"/>
    </location>
</feature>
<accession>F4LSA6</accession>
<evidence type="ECO:0000259" key="2">
    <source>
        <dbReference type="Pfam" id="PF13309"/>
    </source>
</evidence>
<dbReference type="STRING" id="1209989.TepRe1_0160"/>
<dbReference type="eggNOG" id="COG2964">
    <property type="taxonomic scope" value="Bacteria"/>
</dbReference>
<evidence type="ECO:0000313" key="3">
    <source>
        <dbReference type="EMBL" id="CDI40314.1"/>
    </source>
</evidence>
<feature type="domain" description="Transcriptional regulator DauR-like HTH" evidence="2">
    <location>
        <begin position="162"/>
        <end position="222"/>
    </location>
</feature>
<dbReference type="PANTHER" id="PTHR35568:SF1">
    <property type="entry name" value="TRANSCRIPTIONAL REGULATOR DAUR"/>
    <property type="match status" value="1"/>
</dbReference>
<dbReference type="InterPro" id="IPR013559">
    <property type="entry name" value="YheO"/>
</dbReference>
<dbReference type="InterPro" id="IPR039446">
    <property type="entry name" value="DauR-like"/>
</dbReference>
<reference evidence="4" key="1">
    <citation type="journal article" date="2013" name="Genome Announc.">
        <title>First genome sequence of a syntrophic acetate-oxidizing bacterium, Tepidanaerobacter acetatoxydans strain Re1.</title>
        <authorList>
            <person name="Manzoor S."/>
            <person name="Bongcam-Rudloff E."/>
            <person name="Schnurer A."/>
            <person name="Muller B."/>
        </authorList>
    </citation>
    <scope>NUCLEOTIDE SEQUENCE [LARGE SCALE GENOMIC DNA]</scope>
    <source>
        <strain evidence="4">Re1</strain>
    </source>
</reference>
<evidence type="ECO:0000259" key="1">
    <source>
        <dbReference type="Pfam" id="PF08348"/>
    </source>
</evidence>
<dbReference type="InterPro" id="IPR039445">
    <property type="entry name" value="DauR-like_HTH"/>
</dbReference>
<protein>
    <submittedName>
        <fullName evidence="3">YheO-like domain-containing protein</fullName>
    </submittedName>
</protein>
<dbReference type="Proteomes" id="UP000010802">
    <property type="component" value="Chromosome"/>
</dbReference>
<name>F4LSA6_TEPAE</name>
<dbReference type="KEGG" id="tae:TepiRe1_0173"/>
<dbReference type="PANTHER" id="PTHR35568">
    <property type="entry name" value="TRANSCRIPTIONAL REGULATOR DAUR"/>
    <property type="match status" value="1"/>
</dbReference>